<keyword evidence="5" id="KW-0040">ANK repeat</keyword>
<dbReference type="PROSITE" id="PS50088">
    <property type="entry name" value="ANK_REPEAT"/>
    <property type="match status" value="1"/>
</dbReference>
<accession>A0A1Q9EWY2</accession>
<dbReference type="PANTHER" id="PTHR46028:SF2">
    <property type="entry name" value="KYNURENINE 3-MONOOXYGENASE"/>
    <property type="match status" value="1"/>
</dbReference>
<dbReference type="Proteomes" id="UP000186817">
    <property type="component" value="Unassembled WGS sequence"/>
</dbReference>
<sequence length="305" mass="31892">MALAASPAALPADLAVRRAGLRSASRQAASVGLRKLLVEDIFRPGCLTSRRASAFAMALATAAGIRRGRRCKLTATGDATAASPEAVVVGAGPAGLAAALMLSQRGWKVKVLEKTPDPASYDPGKGFMYLIDGRGQKCLQELNPELFAKLVESSVGMADAKIGVLTPKGLTESVNPIKAANEEAKKKENISLSVEVEIDDIVFDGQFHVKATSSDAPLEGLAGVRLEAMDGAKGHFAVDARNSPSAGLRYKVLTLPGEFKLDTPAGEKVIRLLLEANADKDKATPGGATPLYIAAKNGHLEVVRL</sequence>
<keyword evidence="4" id="KW-0560">Oxidoreductase</keyword>
<keyword evidence="3" id="KW-0274">FAD</keyword>
<dbReference type="OrthoDB" id="444232at2759"/>
<organism evidence="7 8">
    <name type="scientific">Symbiodinium microadriaticum</name>
    <name type="common">Dinoflagellate</name>
    <name type="synonym">Zooxanthella microadriatica</name>
    <dbReference type="NCBI Taxonomy" id="2951"/>
    <lineage>
        <taxon>Eukaryota</taxon>
        <taxon>Sar</taxon>
        <taxon>Alveolata</taxon>
        <taxon>Dinophyceae</taxon>
        <taxon>Suessiales</taxon>
        <taxon>Symbiodiniaceae</taxon>
        <taxon>Symbiodinium</taxon>
    </lineage>
</organism>
<dbReference type="InterPro" id="IPR036770">
    <property type="entry name" value="Ankyrin_rpt-contain_sf"/>
</dbReference>
<evidence type="ECO:0000313" key="7">
    <source>
        <dbReference type="EMBL" id="OLQ11892.1"/>
    </source>
</evidence>
<comment type="caution">
    <text evidence="7">The sequence shown here is derived from an EMBL/GenBank/DDBJ whole genome shotgun (WGS) entry which is preliminary data.</text>
</comment>
<evidence type="ECO:0000259" key="6">
    <source>
        <dbReference type="Pfam" id="PF01266"/>
    </source>
</evidence>
<dbReference type="Gene3D" id="3.50.50.60">
    <property type="entry name" value="FAD/NAD(P)-binding domain"/>
    <property type="match status" value="1"/>
</dbReference>
<dbReference type="SUPFAM" id="SSF48403">
    <property type="entry name" value="Ankyrin repeat"/>
    <property type="match status" value="1"/>
</dbReference>
<name>A0A1Q9EWY2_SYMMI</name>
<dbReference type="GO" id="GO:0070189">
    <property type="term" value="P:kynurenine metabolic process"/>
    <property type="evidence" value="ECO:0007669"/>
    <property type="project" value="TreeGrafter"/>
</dbReference>
<evidence type="ECO:0000256" key="5">
    <source>
        <dbReference type="PROSITE-ProRule" id="PRU00023"/>
    </source>
</evidence>
<keyword evidence="8" id="KW-1185">Reference proteome</keyword>
<dbReference type="PROSITE" id="PS50297">
    <property type="entry name" value="ANK_REP_REGION"/>
    <property type="match status" value="1"/>
</dbReference>
<protein>
    <recommendedName>
        <fullName evidence="6">FAD dependent oxidoreductase domain-containing protein</fullName>
    </recommendedName>
</protein>
<feature type="domain" description="FAD dependent oxidoreductase" evidence="6">
    <location>
        <begin position="86"/>
        <end position="131"/>
    </location>
</feature>
<keyword evidence="2" id="KW-0285">Flavoprotein</keyword>
<evidence type="ECO:0000256" key="1">
    <source>
        <dbReference type="ARBA" id="ARBA00001974"/>
    </source>
</evidence>
<dbReference type="AlphaFoldDB" id="A0A1Q9EWY2"/>
<feature type="repeat" description="ANK" evidence="5">
    <location>
        <begin position="286"/>
        <end position="305"/>
    </location>
</feature>
<comment type="cofactor">
    <cofactor evidence="1">
        <name>FAD</name>
        <dbReference type="ChEBI" id="CHEBI:57692"/>
    </cofactor>
</comment>
<dbReference type="Gene3D" id="1.25.40.20">
    <property type="entry name" value="Ankyrin repeat-containing domain"/>
    <property type="match status" value="1"/>
</dbReference>
<dbReference type="Pfam" id="PF00023">
    <property type="entry name" value="Ank"/>
    <property type="match status" value="1"/>
</dbReference>
<dbReference type="InterPro" id="IPR006076">
    <property type="entry name" value="FAD-dep_OxRdtase"/>
</dbReference>
<proteinExistence type="predicted"/>
<dbReference type="Pfam" id="PF01266">
    <property type="entry name" value="DAO"/>
    <property type="match status" value="1"/>
</dbReference>
<dbReference type="SUPFAM" id="SSF51905">
    <property type="entry name" value="FAD/NAD(P)-binding domain"/>
    <property type="match status" value="1"/>
</dbReference>
<evidence type="ECO:0000256" key="4">
    <source>
        <dbReference type="ARBA" id="ARBA00023002"/>
    </source>
</evidence>
<evidence type="ECO:0000256" key="2">
    <source>
        <dbReference type="ARBA" id="ARBA00022630"/>
    </source>
</evidence>
<dbReference type="InterPro" id="IPR002110">
    <property type="entry name" value="Ankyrin_rpt"/>
</dbReference>
<dbReference type="GO" id="GO:0004502">
    <property type="term" value="F:kynurenine 3-monooxygenase activity"/>
    <property type="evidence" value="ECO:0007669"/>
    <property type="project" value="TreeGrafter"/>
</dbReference>
<dbReference type="InterPro" id="IPR036188">
    <property type="entry name" value="FAD/NAD-bd_sf"/>
</dbReference>
<evidence type="ECO:0000256" key="3">
    <source>
        <dbReference type="ARBA" id="ARBA00022827"/>
    </source>
</evidence>
<dbReference type="EMBL" id="LSRX01000052">
    <property type="protein sequence ID" value="OLQ11892.1"/>
    <property type="molecule type" value="Genomic_DNA"/>
</dbReference>
<evidence type="ECO:0000313" key="8">
    <source>
        <dbReference type="Proteomes" id="UP000186817"/>
    </source>
</evidence>
<gene>
    <name evidence="7" type="ORF">AK812_SmicGene4231</name>
</gene>
<dbReference type="PANTHER" id="PTHR46028">
    <property type="entry name" value="KYNURENINE 3-MONOOXYGENASE"/>
    <property type="match status" value="1"/>
</dbReference>
<reference evidence="7 8" key="1">
    <citation type="submission" date="2016-02" db="EMBL/GenBank/DDBJ databases">
        <title>Genome analysis of coral dinoflagellate symbionts highlights evolutionary adaptations to a symbiotic lifestyle.</title>
        <authorList>
            <person name="Aranda M."/>
            <person name="Li Y."/>
            <person name="Liew Y.J."/>
            <person name="Baumgarten S."/>
            <person name="Simakov O."/>
            <person name="Wilson M."/>
            <person name="Piel J."/>
            <person name="Ashoor H."/>
            <person name="Bougouffa S."/>
            <person name="Bajic V.B."/>
            <person name="Ryu T."/>
            <person name="Ravasi T."/>
            <person name="Bayer T."/>
            <person name="Micklem G."/>
            <person name="Kim H."/>
            <person name="Bhak J."/>
            <person name="Lajeunesse T.C."/>
            <person name="Voolstra C.R."/>
        </authorList>
    </citation>
    <scope>NUCLEOTIDE SEQUENCE [LARGE SCALE GENOMIC DNA]</scope>
    <source>
        <strain evidence="7 8">CCMP2467</strain>
    </source>
</reference>